<reference evidence="6" key="2">
    <citation type="submission" date="2023-01" db="EMBL/GenBank/DDBJ databases">
        <title>Draft genome sequence of Agaribacter marinus strain NBRC 110023.</title>
        <authorList>
            <person name="Sun Q."/>
            <person name="Mori K."/>
        </authorList>
    </citation>
    <scope>NUCLEOTIDE SEQUENCE</scope>
    <source>
        <strain evidence="6">NBRC 110023</strain>
    </source>
</reference>
<dbReference type="SMART" id="SM00418">
    <property type="entry name" value="HTH_ARSR"/>
    <property type="match status" value="1"/>
</dbReference>
<keyword evidence="1" id="KW-0805">Transcription regulation</keyword>
<protein>
    <submittedName>
        <fullName evidence="6">Transcriptional regulator</fullName>
    </submittedName>
</protein>
<accession>A0AA37SZ00</accession>
<keyword evidence="4" id="KW-0472">Membrane</keyword>
<dbReference type="SUPFAM" id="SSF46785">
    <property type="entry name" value="Winged helix' DNA-binding domain"/>
    <property type="match status" value="1"/>
</dbReference>
<keyword evidence="3" id="KW-0804">Transcription</keyword>
<keyword evidence="4" id="KW-0812">Transmembrane</keyword>
<evidence type="ECO:0000313" key="7">
    <source>
        <dbReference type="Proteomes" id="UP001156601"/>
    </source>
</evidence>
<dbReference type="PANTHER" id="PTHR33154">
    <property type="entry name" value="TRANSCRIPTIONAL REGULATOR, ARSR FAMILY"/>
    <property type="match status" value="1"/>
</dbReference>
<name>A0AA37SZ00_9ALTE</name>
<dbReference type="EMBL" id="BSOT01000005">
    <property type="protein sequence ID" value="GLR70451.1"/>
    <property type="molecule type" value="Genomic_DNA"/>
</dbReference>
<keyword evidence="7" id="KW-1185">Reference proteome</keyword>
<evidence type="ECO:0000259" key="5">
    <source>
        <dbReference type="PROSITE" id="PS50987"/>
    </source>
</evidence>
<evidence type="ECO:0000313" key="6">
    <source>
        <dbReference type="EMBL" id="GLR70451.1"/>
    </source>
</evidence>
<dbReference type="PROSITE" id="PS50987">
    <property type="entry name" value="HTH_ARSR_2"/>
    <property type="match status" value="1"/>
</dbReference>
<evidence type="ECO:0000256" key="3">
    <source>
        <dbReference type="ARBA" id="ARBA00023163"/>
    </source>
</evidence>
<evidence type="ECO:0000256" key="2">
    <source>
        <dbReference type="ARBA" id="ARBA00023125"/>
    </source>
</evidence>
<sequence length="102" mass="11464">MLSKIQKSNMARSSEKAERLLKLLANKHRLSILCSLTEGERSVGELEEFSGLSQSAMSQHLAKLRDAKIVMADKRGQMVFYKLASVEVNAILSTLYLIYCKD</sequence>
<dbReference type="GO" id="GO:0003700">
    <property type="term" value="F:DNA-binding transcription factor activity"/>
    <property type="evidence" value="ECO:0007669"/>
    <property type="project" value="InterPro"/>
</dbReference>
<organism evidence="6 7">
    <name type="scientific">Agaribacter marinus</name>
    <dbReference type="NCBI Taxonomy" id="1431249"/>
    <lineage>
        <taxon>Bacteria</taxon>
        <taxon>Pseudomonadati</taxon>
        <taxon>Pseudomonadota</taxon>
        <taxon>Gammaproteobacteria</taxon>
        <taxon>Alteromonadales</taxon>
        <taxon>Alteromonadaceae</taxon>
        <taxon>Agaribacter</taxon>
    </lineage>
</organism>
<dbReference type="InterPro" id="IPR001845">
    <property type="entry name" value="HTH_ArsR_DNA-bd_dom"/>
</dbReference>
<dbReference type="Pfam" id="PF01022">
    <property type="entry name" value="HTH_5"/>
    <property type="match status" value="1"/>
</dbReference>
<keyword evidence="2" id="KW-0238">DNA-binding</keyword>
<keyword evidence="4" id="KW-1133">Transmembrane helix</keyword>
<dbReference type="CDD" id="cd00090">
    <property type="entry name" value="HTH_ARSR"/>
    <property type="match status" value="1"/>
</dbReference>
<gene>
    <name evidence="6" type="ORF">GCM10007852_13590</name>
</gene>
<dbReference type="GO" id="GO:0003677">
    <property type="term" value="F:DNA binding"/>
    <property type="evidence" value="ECO:0007669"/>
    <property type="project" value="UniProtKB-KW"/>
</dbReference>
<dbReference type="NCBIfam" id="NF033788">
    <property type="entry name" value="HTH_metalloreg"/>
    <property type="match status" value="1"/>
</dbReference>
<dbReference type="InterPro" id="IPR051081">
    <property type="entry name" value="HTH_MetalResp_TranReg"/>
</dbReference>
<dbReference type="InterPro" id="IPR011991">
    <property type="entry name" value="ArsR-like_HTH"/>
</dbReference>
<dbReference type="InterPro" id="IPR036388">
    <property type="entry name" value="WH-like_DNA-bd_sf"/>
</dbReference>
<dbReference type="InterPro" id="IPR036390">
    <property type="entry name" value="WH_DNA-bd_sf"/>
</dbReference>
<dbReference type="Proteomes" id="UP001156601">
    <property type="component" value="Unassembled WGS sequence"/>
</dbReference>
<dbReference type="PANTHER" id="PTHR33154:SF28">
    <property type="entry name" value="HTH-TYPE TRANSCRIPTIONAL REGULATOR YGAV-RELATED"/>
    <property type="match status" value="1"/>
</dbReference>
<evidence type="ECO:0000256" key="4">
    <source>
        <dbReference type="SAM" id="Phobius"/>
    </source>
</evidence>
<feature type="domain" description="HTH arsR-type" evidence="5">
    <location>
        <begin position="9"/>
        <end position="102"/>
    </location>
</feature>
<dbReference type="Gene3D" id="1.10.10.10">
    <property type="entry name" value="Winged helix-like DNA-binding domain superfamily/Winged helix DNA-binding domain"/>
    <property type="match status" value="1"/>
</dbReference>
<dbReference type="PRINTS" id="PR00778">
    <property type="entry name" value="HTHARSR"/>
</dbReference>
<feature type="transmembrane region" description="Helical" evidence="4">
    <location>
        <begin position="79"/>
        <end position="99"/>
    </location>
</feature>
<evidence type="ECO:0000256" key="1">
    <source>
        <dbReference type="ARBA" id="ARBA00023015"/>
    </source>
</evidence>
<reference evidence="6" key="1">
    <citation type="journal article" date="2014" name="Int. J. Syst. Evol. Microbiol.">
        <title>Complete genome sequence of Corynebacterium casei LMG S-19264T (=DSM 44701T), isolated from a smear-ripened cheese.</title>
        <authorList>
            <consortium name="US DOE Joint Genome Institute (JGI-PGF)"/>
            <person name="Walter F."/>
            <person name="Albersmeier A."/>
            <person name="Kalinowski J."/>
            <person name="Ruckert C."/>
        </authorList>
    </citation>
    <scope>NUCLEOTIDE SEQUENCE</scope>
    <source>
        <strain evidence="6">NBRC 110023</strain>
    </source>
</reference>
<dbReference type="AlphaFoldDB" id="A0AA37SZ00"/>
<comment type="caution">
    <text evidence="6">The sequence shown here is derived from an EMBL/GenBank/DDBJ whole genome shotgun (WGS) entry which is preliminary data.</text>
</comment>
<proteinExistence type="predicted"/>